<keyword evidence="2" id="KW-1185">Reference proteome</keyword>
<evidence type="ECO:0000313" key="1">
    <source>
        <dbReference type="EMBL" id="KAI0039311.1"/>
    </source>
</evidence>
<dbReference type="EMBL" id="MU276322">
    <property type="protein sequence ID" value="KAI0039311.1"/>
    <property type="molecule type" value="Genomic_DNA"/>
</dbReference>
<proteinExistence type="predicted"/>
<reference evidence="1" key="2">
    <citation type="journal article" date="2022" name="New Phytol.">
        <title>Evolutionary transition to the ectomycorrhizal habit in the genomes of a hyperdiverse lineage of mushroom-forming fungi.</title>
        <authorList>
            <person name="Looney B."/>
            <person name="Miyauchi S."/>
            <person name="Morin E."/>
            <person name="Drula E."/>
            <person name="Courty P.E."/>
            <person name="Kohler A."/>
            <person name="Kuo A."/>
            <person name="LaButti K."/>
            <person name="Pangilinan J."/>
            <person name="Lipzen A."/>
            <person name="Riley R."/>
            <person name="Andreopoulos W."/>
            <person name="He G."/>
            <person name="Johnson J."/>
            <person name="Nolan M."/>
            <person name="Tritt A."/>
            <person name="Barry K.W."/>
            <person name="Grigoriev I.V."/>
            <person name="Nagy L.G."/>
            <person name="Hibbett D."/>
            <person name="Henrissat B."/>
            <person name="Matheny P.B."/>
            <person name="Labbe J."/>
            <person name="Martin F.M."/>
        </authorList>
    </citation>
    <scope>NUCLEOTIDE SEQUENCE</scope>
    <source>
        <strain evidence="1">FP105234-sp</strain>
    </source>
</reference>
<reference evidence="1" key="1">
    <citation type="submission" date="2021-02" db="EMBL/GenBank/DDBJ databases">
        <authorList>
            <consortium name="DOE Joint Genome Institute"/>
            <person name="Ahrendt S."/>
            <person name="Looney B.P."/>
            <person name="Miyauchi S."/>
            <person name="Morin E."/>
            <person name="Drula E."/>
            <person name="Courty P.E."/>
            <person name="Chicoki N."/>
            <person name="Fauchery L."/>
            <person name="Kohler A."/>
            <person name="Kuo A."/>
            <person name="Labutti K."/>
            <person name="Pangilinan J."/>
            <person name="Lipzen A."/>
            <person name="Riley R."/>
            <person name="Andreopoulos W."/>
            <person name="He G."/>
            <person name="Johnson J."/>
            <person name="Barry K.W."/>
            <person name="Grigoriev I.V."/>
            <person name="Nagy L."/>
            <person name="Hibbett D."/>
            <person name="Henrissat B."/>
            <person name="Matheny P.B."/>
            <person name="Labbe J."/>
            <person name="Martin F."/>
        </authorList>
    </citation>
    <scope>NUCLEOTIDE SEQUENCE</scope>
    <source>
        <strain evidence="1">FP105234-sp</strain>
    </source>
</reference>
<organism evidence="1 2">
    <name type="scientific">Auriscalpium vulgare</name>
    <dbReference type="NCBI Taxonomy" id="40419"/>
    <lineage>
        <taxon>Eukaryota</taxon>
        <taxon>Fungi</taxon>
        <taxon>Dikarya</taxon>
        <taxon>Basidiomycota</taxon>
        <taxon>Agaricomycotina</taxon>
        <taxon>Agaricomycetes</taxon>
        <taxon>Russulales</taxon>
        <taxon>Auriscalpiaceae</taxon>
        <taxon>Auriscalpium</taxon>
    </lineage>
</organism>
<gene>
    <name evidence="1" type="ORF">FA95DRAFT_1036345</name>
</gene>
<evidence type="ECO:0000313" key="2">
    <source>
        <dbReference type="Proteomes" id="UP000814033"/>
    </source>
</evidence>
<sequence length="274" mass="31075">MLYNATHGHTLHYIYKGRESMRKPAMLALEMPTIELPSASTLGSMHTFTSTDTSIPLDRHDRPCLLMGRREGRHGQQLFRICAMATFRHQEKPDLAEVHQYFVLPVSPNIRDPGALLVQTTSPWKDPYQWIMAYEYDTSYLGPLWKGSAHGTGFHLSQEMFDAFNAKRLNLLEGLRERAPSGSSEQARLQKDLKDHLTKEYLEKQKENRKGQQNEGPSNDTGPKSGDSADPPAQAESQGQISLNELNVDQRPSDDSKYSSDDEHRYIIAMEKVS</sequence>
<name>A0ACB8R5A6_9AGAM</name>
<protein>
    <submittedName>
        <fullName evidence="1">Uncharacterized protein</fullName>
    </submittedName>
</protein>
<comment type="caution">
    <text evidence="1">The sequence shown here is derived from an EMBL/GenBank/DDBJ whole genome shotgun (WGS) entry which is preliminary data.</text>
</comment>
<dbReference type="Proteomes" id="UP000814033">
    <property type="component" value="Unassembled WGS sequence"/>
</dbReference>
<accession>A0ACB8R5A6</accession>